<keyword evidence="1" id="KW-0175">Coiled coil</keyword>
<sequence length="125" mass="13013">MNVTTVMLFDEQRNTLIGAATSAREQAVACAASLRLVPALAADYRGRAAALGNALAALDVNARAGNLAAELGELQERHARLQRQLEVEKARGDELAAALHNALERLGPASTPAKGEAARALASDT</sequence>
<dbReference type="Proteomes" id="UP001293718">
    <property type="component" value="Unassembled WGS sequence"/>
</dbReference>
<protein>
    <submittedName>
        <fullName evidence="2">Uncharacterized protein</fullName>
    </submittedName>
</protein>
<evidence type="ECO:0000256" key="1">
    <source>
        <dbReference type="SAM" id="Coils"/>
    </source>
</evidence>
<keyword evidence="3" id="KW-1185">Reference proteome</keyword>
<comment type="caution">
    <text evidence="2">The sequence shown here is derived from an EMBL/GenBank/DDBJ whole genome shotgun (WGS) entry which is preliminary data.</text>
</comment>
<name>A0ABU5I987_9BURK</name>
<gene>
    <name evidence="2" type="ORF">SM757_03675</name>
</gene>
<dbReference type="RefSeq" id="WP_322464420.1">
    <property type="nucleotide sequence ID" value="NZ_JAXOJX010000003.1"/>
</dbReference>
<accession>A0ABU5I987</accession>
<dbReference type="EMBL" id="JAXOJX010000003">
    <property type="protein sequence ID" value="MDZ5455666.1"/>
    <property type="molecule type" value="Genomic_DNA"/>
</dbReference>
<proteinExistence type="predicted"/>
<reference evidence="2 3" key="1">
    <citation type="submission" date="2023-11" db="EMBL/GenBank/DDBJ databases">
        <title>Draft genome of Azohydromonas lata strain H1 (DSM1123), a polyhydroxyalkanoate producer.</title>
        <authorList>
            <person name="Traversa D."/>
            <person name="D'Addabbo P."/>
            <person name="Pazzani C."/>
            <person name="Manzari C."/>
            <person name="Chiara M."/>
            <person name="Scrascia M."/>
        </authorList>
    </citation>
    <scope>NUCLEOTIDE SEQUENCE [LARGE SCALE GENOMIC DNA]</scope>
    <source>
        <strain evidence="2 3">H1</strain>
    </source>
</reference>
<evidence type="ECO:0000313" key="2">
    <source>
        <dbReference type="EMBL" id="MDZ5455666.1"/>
    </source>
</evidence>
<organism evidence="2 3">
    <name type="scientific">Azohydromonas lata</name>
    <dbReference type="NCBI Taxonomy" id="45677"/>
    <lineage>
        <taxon>Bacteria</taxon>
        <taxon>Pseudomonadati</taxon>
        <taxon>Pseudomonadota</taxon>
        <taxon>Betaproteobacteria</taxon>
        <taxon>Burkholderiales</taxon>
        <taxon>Sphaerotilaceae</taxon>
        <taxon>Azohydromonas</taxon>
    </lineage>
</organism>
<evidence type="ECO:0000313" key="3">
    <source>
        <dbReference type="Proteomes" id="UP001293718"/>
    </source>
</evidence>
<feature type="coiled-coil region" evidence="1">
    <location>
        <begin position="64"/>
        <end position="91"/>
    </location>
</feature>